<organism evidence="1 2">
    <name type="scientific">Vigna angularis var. angularis</name>
    <dbReference type="NCBI Taxonomy" id="157739"/>
    <lineage>
        <taxon>Eukaryota</taxon>
        <taxon>Viridiplantae</taxon>
        <taxon>Streptophyta</taxon>
        <taxon>Embryophyta</taxon>
        <taxon>Tracheophyta</taxon>
        <taxon>Spermatophyta</taxon>
        <taxon>Magnoliopsida</taxon>
        <taxon>eudicotyledons</taxon>
        <taxon>Gunneridae</taxon>
        <taxon>Pentapetalae</taxon>
        <taxon>rosids</taxon>
        <taxon>fabids</taxon>
        <taxon>Fabales</taxon>
        <taxon>Fabaceae</taxon>
        <taxon>Papilionoideae</taxon>
        <taxon>50 kb inversion clade</taxon>
        <taxon>NPAAA clade</taxon>
        <taxon>indigoferoid/millettioid clade</taxon>
        <taxon>Phaseoleae</taxon>
        <taxon>Vigna</taxon>
    </lineage>
</organism>
<keyword evidence="2" id="KW-1185">Reference proteome</keyword>
<protein>
    <submittedName>
        <fullName evidence="1">Uncharacterized protein</fullName>
    </submittedName>
</protein>
<gene>
    <name evidence="1" type="primary">Vigan.07G167500</name>
    <name evidence="1" type="ORF">VIGAN_07167500</name>
</gene>
<dbReference type="EMBL" id="AP015040">
    <property type="protein sequence ID" value="BAT92831.1"/>
    <property type="molecule type" value="Genomic_DNA"/>
</dbReference>
<proteinExistence type="predicted"/>
<evidence type="ECO:0000313" key="2">
    <source>
        <dbReference type="Proteomes" id="UP000291084"/>
    </source>
</evidence>
<accession>A0A0S3SJ06</accession>
<dbReference type="AlphaFoldDB" id="A0A0S3SJ06"/>
<feature type="non-terminal residue" evidence="1">
    <location>
        <position position="1"/>
    </location>
</feature>
<sequence>YNTIYLYDKICHLFLLFAYQSSSPAQYSSVLVKFHFFLLLVADVLQTNWFLKSITLQKLVSRMQNFAKEERTTK</sequence>
<reference evidence="1 2" key="1">
    <citation type="journal article" date="2015" name="Sci. Rep.">
        <title>The power of single molecule real-time sequencing technology in the de novo assembly of a eukaryotic genome.</title>
        <authorList>
            <person name="Sakai H."/>
            <person name="Naito K."/>
            <person name="Ogiso-Tanaka E."/>
            <person name="Takahashi Y."/>
            <person name="Iseki K."/>
            <person name="Muto C."/>
            <person name="Satou K."/>
            <person name="Teruya K."/>
            <person name="Shiroma A."/>
            <person name="Shimoji M."/>
            <person name="Hirano T."/>
            <person name="Itoh T."/>
            <person name="Kaga A."/>
            <person name="Tomooka N."/>
        </authorList>
    </citation>
    <scope>NUCLEOTIDE SEQUENCE [LARGE SCALE GENOMIC DNA]</scope>
    <source>
        <strain evidence="2">cv. Shumari</strain>
    </source>
</reference>
<name>A0A0S3SJ06_PHAAN</name>
<dbReference type="Proteomes" id="UP000291084">
    <property type="component" value="Chromosome 7"/>
</dbReference>
<evidence type="ECO:0000313" key="1">
    <source>
        <dbReference type="EMBL" id="BAT92831.1"/>
    </source>
</evidence>